<dbReference type="EMBL" id="JBHUHY010000007">
    <property type="protein sequence ID" value="MFD2187058.1"/>
    <property type="molecule type" value="Genomic_DNA"/>
</dbReference>
<evidence type="ECO:0000313" key="3">
    <source>
        <dbReference type="Proteomes" id="UP001597344"/>
    </source>
</evidence>
<evidence type="ECO:0000259" key="1">
    <source>
        <dbReference type="Pfam" id="PF14289"/>
    </source>
</evidence>
<organism evidence="2 3">
    <name type="scientific">Aquimarina celericrescens</name>
    <dbReference type="NCBI Taxonomy" id="1964542"/>
    <lineage>
        <taxon>Bacteria</taxon>
        <taxon>Pseudomonadati</taxon>
        <taxon>Bacteroidota</taxon>
        <taxon>Flavobacteriia</taxon>
        <taxon>Flavobacteriales</taxon>
        <taxon>Flavobacteriaceae</taxon>
        <taxon>Aquimarina</taxon>
    </lineage>
</organism>
<comment type="caution">
    <text evidence="2">The sequence shown here is derived from an EMBL/GenBank/DDBJ whole genome shotgun (WGS) entry which is preliminary data.</text>
</comment>
<dbReference type="InterPro" id="IPR025380">
    <property type="entry name" value="DUF4369"/>
</dbReference>
<protein>
    <submittedName>
        <fullName evidence="2">DUF4369 domain-containing protein</fullName>
    </submittedName>
</protein>
<proteinExistence type="predicted"/>
<dbReference type="Pfam" id="PF14289">
    <property type="entry name" value="DUF4369"/>
    <property type="match status" value="1"/>
</dbReference>
<keyword evidence="3" id="KW-1185">Reference proteome</keyword>
<dbReference type="RefSeq" id="WP_378320055.1">
    <property type="nucleotide sequence ID" value="NZ_JBHUHY010000007.1"/>
</dbReference>
<sequence>MRNFTIILLVTMFLANCSSPKKEGNVTISGNIKGLKKGTLYLQRVEDTMLVNIDSVFIDGDSEFLMKSNVSEPEIHYLYLDKKDGAQYNDRIDFFAEPGEITISTTLNDFEKDIKITGGKNEMKYQEYKKMLQRFNERNLRLIKEDFEATKQKDEEKLIENDQAYQNLTKQKYLYTINFAIYNRKLEVAPYITLSEVFDANIKFLDTVARSLSPKVKKSKYGKQLIEYINDRKAKEADIIKQNDSITRK</sequence>
<reference evidence="3" key="1">
    <citation type="journal article" date="2019" name="Int. J. Syst. Evol. Microbiol.">
        <title>The Global Catalogue of Microorganisms (GCM) 10K type strain sequencing project: providing services to taxonomists for standard genome sequencing and annotation.</title>
        <authorList>
            <consortium name="The Broad Institute Genomics Platform"/>
            <consortium name="The Broad Institute Genome Sequencing Center for Infectious Disease"/>
            <person name="Wu L."/>
            <person name="Ma J."/>
        </authorList>
    </citation>
    <scope>NUCLEOTIDE SEQUENCE [LARGE SCALE GENOMIC DNA]</scope>
    <source>
        <strain evidence="3">DT92</strain>
    </source>
</reference>
<dbReference type="Proteomes" id="UP001597344">
    <property type="component" value="Unassembled WGS sequence"/>
</dbReference>
<name>A0ABW5AVQ9_9FLAO</name>
<feature type="domain" description="DUF4369" evidence="1">
    <location>
        <begin position="26"/>
        <end position="124"/>
    </location>
</feature>
<accession>A0ABW5AVQ9</accession>
<evidence type="ECO:0000313" key="2">
    <source>
        <dbReference type="EMBL" id="MFD2187058.1"/>
    </source>
</evidence>
<gene>
    <name evidence="2" type="ORF">ACFSJT_09685</name>
</gene>